<dbReference type="AlphaFoldDB" id="A0A660C5D7"/>
<gene>
    <name evidence="1" type="ORF">JD82_00601</name>
</gene>
<sequence>MRADELLGAPVRDRDGRRGVVVDVRVRADHEHGRGTVLVVDGIVVGSRDWRLFGYERIEERGPALLQALIRWLHRHTRYAPWDAVDLNAADLEATDLEAADLDAEPVQLRCPWTELPRITEV</sequence>
<accession>A0A660C5D7</accession>
<evidence type="ECO:0008006" key="3">
    <source>
        <dbReference type="Google" id="ProtNLM"/>
    </source>
</evidence>
<dbReference type="EMBL" id="VLJV01000001">
    <property type="protein sequence ID" value="TWH18780.1"/>
    <property type="molecule type" value="Genomic_DNA"/>
</dbReference>
<evidence type="ECO:0000313" key="2">
    <source>
        <dbReference type="Proteomes" id="UP000317303"/>
    </source>
</evidence>
<dbReference type="RefSeq" id="WP_048807826.1">
    <property type="nucleotide sequence ID" value="NZ_JOIJ01000006.1"/>
</dbReference>
<protein>
    <recommendedName>
        <fullName evidence="3">PRC-barrel domain containing protein</fullName>
    </recommendedName>
</protein>
<comment type="caution">
    <text evidence="1">The sequence shown here is derived from an EMBL/GenBank/DDBJ whole genome shotgun (WGS) entry which is preliminary data.</text>
</comment>
<organism evidence="1 2">
    <name type="scientific">Prauserella rugosa</name>
    <dbReference type="NCBI Taxonomy" id="43354"/>
    <lineage>
        <taxon>Bacteria</taxon>
        <taxon>Bacillati</taxon>
        <taxon>Actinomycetota</taxon>
        <taxon>Actinomycetes</taxon>
        <taxon>Pseudonocardiales</taxon>
        <taxon>Pseudonocardiaceae</taxon>
        <taxon>Prauserella</taxon>
    </lineage>
</organism>
<proteinExistence type="predicted"/>
<keyword evidence="2" id="KW-1185">Reference proteome</keyword>
<name>A0A660C5D7_9PSEU</name>
<dbReference type="Proteomes" id="UP000317303">
    <property type="component" value="Unassembled WGS sequence"/>
</dbReference>
<evidence type="ECO:0000313" key="1">
    <source>
        <dbReference type="EMBL" id="TWH18780.1"/>
    </source>
</evidence>
<reference evidence="1 2" key="1">
    <citation type="submission" date="2019-07" db="EMBL/GenBank/DDBJ databases">
        <title>R&amp;d 2014.</title>
        <authorList>
            <person name="Klenk H.-P."/>
        </authorList>
    </citation>
    <scope>NUCLEOTIDE SEQUENCE [LARGE SCALE GENOMIC DNA]</scope>
    <source>
        <strain evidence="1 2">DSM 43194</strain>
    </source>
</reference>